<feature type="transmembrane region" description="Helical" evidence="6">
    <location>
        <begin position="20"/>
        <end position="39"/>
    </location>
</feature>
<evidence type="ECO:0000259" key="7">
    <source>
        <dbReference type="Pfam" id="PF08510"/>
    </source>
</evidence>
<dbReference type="Proteomes" id="UP000298663">
    <property type="component" value="Unassembled WGS sequence"/>
</dbReference>
<keyword evidence="4 6" id="KW-0472">Membrane</keyword>
<dbReference type="GO" id="GO:0006506">
    <property type="term" value="P:GPI anchor biosynthetic process"/>
    <property type="evidence" value="ECO:0007669"/>
    <property type="project" value="TreeGrafter"/>
</dbReference>
<sequence length="258" mass="29389">MPIDLRPPIQTPNPLPARGVYGFALYITASILCVFYFVWAIVPNSWLAALHITYLPSKYWAIAVPLLFPILVTTFVFVVFAVNLIRFHRIFENVAVVTNDFSDDTSNTEKKQIDLDAYFAKAKQVCARRMRRALLLQSIRYGSGRARRQAAAFPSNMVPGGQMKNTIQQRLQQFQNDLQAASDQPSTSKFEADSLAAQRFIQNDAKISCTIARRQQKLHEVHDERAKTAAERSSGNLKFPFEPRTKRSRVKPFPPWNL</sequence>
<reference evidence="8 9" key="1">
    <citation type="journal article" date="2015" name="Genome Biol.">
        <title>Comparative genomics of Steinernema reveals deeply conserved gene regulatory networks.</title>
        <authorList>
            <person name="Dillman A.R."/>
            <person name="Macchietto M."/>
            <person name="Porter C.F."/>
            <person name="Rogers A."/>
            <person name="Williams B."/>
            <person name="Antoshechkin I."/>
            <person name="Lee M.M."/>
            <person name="Goodwin Z."/>
            <person name="Lu X."/>
            <person name="Lewis E.E."/>
            <person name="Goodrich-Blair H."/>
            <person name="Stock S.P."/>
            <person name="Adams B.J."/>
            <person name="Sternberg P.W."/>
            <person name="Mortazavi A."/>
        </authorList>
    </citation>
    <scope>NUCLEOTIDE SEQUENCE [LARGE SCALE GENOMIC DNA]</scope>
    <source>
        <strain evidence="8 9">ALL</strain>
    </source>
</reference>
<dbReference type="InterPro" id="IPR052263">
    <property type="entry name" value="GPI_Anchor_Biosynth"/>
</dbReference>
<keyword evidence="3 6" id="KW-1133">Transmembrane helix</keyword>
<dbReference type="GO" id="GO:0016020">
    <property type="term" value="C:membrane"/>
    <property type="evidence" value="ECO:0007669"/>
    <property type="project" value="UniProtKB-SubCell"/>
</dbReference>
<feature type="domain" description="PIG-P" evidence="7">
    <location>
        <begin position="19"/>
        <end position="112"/>
    </location>
</feature>
<dbReference type="AlphaFoldDB" id="A0A4U5MU22"/>
<name>A0A4U5MU22_STECR</name>
<dbReference type="STRING" id="34508.A0A4U5MU22"/>
<evidence type="ECO:0000256" key="3">
    <source>
        <dbReference type="ARBA" id="ARBA00022989"/>
    </source>
</evidence>
<gene>
    <name evidence="8" type="ORF">L596_020545</name>
</gene>
<evidence type="ECO:0000313" key="8">
    <source>
        <dbReference type="EMBL" id="TKR73208.1"/>
    </source>
</evidence>
<feature type="region of interest" description="Disordered" evidence="5">
    <location>
        <begin position="224"/>
        <end position="258"/>
    </location>
</feature>
<evidence type="ECO:0000313" key="9">
    <source>
        <dbReference type="Proteomes" id="UP000298663"/>
    </source>
</evidence>
<keyword evidence="9" id="KW-1185">Reference proteome</keyword>
<dbReference type="GO" id="GO:0005783">
    <property type="term" value="C:endoplasmic reticulum"/>
    <property type="evidence" value="ECO:0007669"/>
    <property type="project" value="TreeGrafter"/>
</dbReference>
<comment type="caution">
    <text evidence="8">The sequence shown here is derived from an EMBL/GenBank/DDBJ whole genome shotgun (WGS) entry which is preliminary data.</text>
</comment>
<proteinExistence type="predicted"/>
<evidence type="ECO:0000256" key="5">
    <source>
        <dbReference type="SAM" id="MobiDB-lite"/>
    </source>
</evidence>
<evidence type="ECO:0000256" key="2">
    <source>
        <dbReference type="ARBA" id="ARBA00022692"/>
    </source>
</evidence>
<organism evidence="8 9">
    <name type="scientific">Steinernema carpocapsae</name>
    <name type="common">Entomopathogenic nematode</name>
    <dbReference type="NCBI Taxonomy" id="34508"/>
    <lineage>
        <taxon>Eukaryota</taxon>
        <taxon>Metazoa</taxon>
        <taxon>Ecdysozoa</taxon>
        <taxon>Nematoda</taxon>
        <taxon>Chromadorea</taxon>
        <taxon>Rhabditida</taxon>
        <taxon>Tylenchina</taxon>
        <taxon>Panagrolaimomorpha</taxon>
        <taxon>Strongyloidoidea</taxon>
        <taxon>Steinernematidae</taxon>
        <taxon>Steinernema</taxon>
    </lineage>
</organism>
<dbReference type="OrthoDB" id="690928at2759"/>
<comment type="subcellular location">
    <subcellularLocation>
        <location evidence="1">Membrane</location>
        <topology evidence="1">Multi-pass membrane protein</topology>
    </subcellularLocation>
</comment>
<protein>
    <recommendedName>
        <fullName evidence="7">PIG-P domain-containing protein</fullName>
    </recommendedName>
</protein>
<dbReference type="InterPro" id="IPR013717">
    <property type="entry name" value="PIG-P"/>
</dbReference>
<reference evidence="8 9" key="2">
    <citation type="journal article" date="2019" name="G3 (Bethesda)">
        <title>Hybrid Assembly of the Genome of the Entomopathogenic Nematode Steinernema carpocapsae Identifies the X-Chromosome.</title>
        <authorList>
            <person name="Serra L."/>
            <person name="Macchietto M."/>
            <person name="Macias-Munoz A."/>
            <person name="McGill C.J."/>
            <person name="Rodriguez I.M."/>
            <person name="Rodriguez B."/>
            <person name="Murad R."/>
            <person name="Mortazavi A."/>
        </authorList>
    </citation>
    <scope>NUCLEOTIDE SEQUENCE [LARGE SCALE GENOMIC DNA]</scope>
    <source>
        <strain evidence="8 9">ALL</strain>
    </source>
</reference>
<dbReference type="Pfam" id="PF08510">
    <property type="entry name" value="PIG-P"/>
    <property type="match status" value="1"/>
</dbReference>
<evidence type="ECO:0000256" key="6">
    <source>
        <dbReference type="SAM" id="Phobius"/>
    </source>
</evidence>
<keyword evidence="2 6" id="KW-0812">Transmembrane</keyword>
<feature type="transmembrane region" description="Helical" evidence="6">
    <location>
        <begin position="59"/>
        <end position="82"/>
    </location>
</feature>
<evidence type="ECO:0000256" key="1">
    <source>
        <dbReference type="ARBA" id="ARBA00004141"/>
    </source>
</evidence>
<dbReference type="PANTHER" id="PTHR46346:SF1">
    <property type="entry name" value="PHOSPHATIDYLINOSITOL N-ACETYLGLUCOSAMINYLTRANSFERASE SUBUNIT P"/>
    <property type="match status" value="1"/>
</dbReference>
<dbReference type="PANTHER" id="PTHR46346">
    <property type="entry name" value="PHOSPHATIDYLINOSITOL N-ACETYLGLUCOSAMINYLTRANSFERASE SUBUNIT P"/>
    <property type="match status" value="1"/>
</dbReference>
<accession>A0A4U5MU22</accession>
<dbReference type="EMBL" id="AZBU02000006">
    <property type="protein sequence ID" value="TKR73208.1"/>
    <property type="molecule type" value="Genomic_DNA"/>
</dbReference>
<evidence type="ECO:0000256" key="4">
    <source>
        <dbReference type="ARBA" id="ARBA00023136"/>
    </source>
</evidence>